<keyword evidence="2" id="KW-1185">Reference proteome</keyword>
<gene>
    <name evidence="1" type="ORF">Mam01_33500</name>
</gene>
<evidence type="ECO:0000313" key="1">
    <source>
        <dbReference type="EMBL" id="GIH33186.1"/>
    </source>
</evidence>
<dbReference type="EMBL" id="BOOB01000021">
    <property type="protein sequence ID" value="GIH33186.1"/>
    <property type="molecule type" value="Genomic_DNA"/>
</dbReference>
<sequence>MGGTEVDIAVLADQLMPYLTAAAGAYGQAVAAKAQDTIADETVSLGRRLLQRIIKRGQSHAQIQAAITDLAQAQKDANAADTDDAVAALRLQVKKALAADPALAAELTRMLPAAEAPSRVTAVGERVAVIGSNTGVVQQGDNSITLR</sequence>
<organism evidence="1 2">
    <name type="scientific">Microbispora amethystogenes</name>
    <dbReference type="NCBI Taxonomy" id="1427754"/>
    <lineage>
        <taxon>Bacteria</taxon>
        <taxon>Bacillati</taxon>
        <taxon>Actinomycetota</taxon>
        <taxon>Actinomycetes</taxon>
        <taxon>Streptosporangiales</taxon>
        <taxon>Streptosporangiaceae</taxon>
        <taxon>Microbispora</taxon>
    </lineage>
</organism>
<reference evidence="1 2" key="1">
    <citation type="submission" date="2021-01" db="EMBL/GenBank/DDBJ databases">
        <title>Whole genome shotgun sequence of Microbispora amethystogenes NBRC 101907.</title>
        <authorList>
            <person name="Komaki H."/>
            <person name="Tamura T."/>
        </authorList>
    </citation>
    <scope>NUCLEOTIDE SEQUENCE [LARGE SCALE GENOMIC DNA]</scope>
    <source>
        <strain evidence="1 2">NBRC 101907</strain>
    </source>
</reference>
<proteinExistence type="predicted"/>
<comment type="caution">
    <text evidence="1">The sequence shown here is derived from an EMBL/GenBank/DDBJ whole genome shotgun (WGS) entry which is preliminary data.</text>
</comment>
<dbReference type="Proteomes" id="UP000651728">
    <property type="component" value="Unassembled WGS sequence"/>
</dbReference>
<accession>A0ABQ4FEF5</accession>
<evidence type="ECO:0000313" key="2">
    <source>
        <dbReference type="Proteomes" id="UP000651728"/>
    </source>
</evidence>
<protein>
    <submittedName>
        <fullName evidence="1">Uncharacterized protein</fullName>
    </submittedName>
</protein>
<name>A0ABQ4FEF5_9ACTN</name>